<dbReference type="InterPro" id="IPR013989">
    <property type="entry name" value="Dev_and_cell_death_domain"/>
</dbReference>
<dbReference type="PANTHER" id="PTHR46444:SF19">
    <property type="entry name" value="OS02G0745600 PROTEIN"/>
    <property type="match status" value="1"/>
</dbReference>
<feature type="region of interest" description="Disordered" evidence="1">
    <location>
        <begin position="1"/>
        <end position="23"/>
    </location>
</feature>
<comment type="caution">
    <text evidence="3">The sequence shown here is derived from an EMBL/GenBank/DDBJ whole genome shotgun (WGS) entry which is preliminary data.</text>
</comment>
<sequence>MRHKSLPKKRMVKEPNEANSAAPADVCTISQHVNSDVATTSVLAATINADMVKESDETNSAAPADVCTISQHVSSDVATTTVLASTVNADTGQGPKLEEKFAGYIFMCNAATKPDCFAYRVFGLPASRIDVVKKITPYAKLFLFDFDVRLLYGPYQADSIGMLSLEPYAFRGKFPAQVKFSLVGDCLPLPEAVFKDAIKENYLSKSKFKQDLSYEQAEKLISLFRPIPIRSPLQTSPAYHTAAHHESSMNAIVQSLHRSIPGYEPRPVLQHLIHHYVPENPLLPLHCTRNQTVLSRGVESAPDPYHTQMAYERYGSTRLHQAYHPDDPSFQRPDTHSGYGYIPQQGINPLVPFVPSANRHYGHNLHSGSNYPGTTHRAVVVPTEQPVHAYAGQLASTTSYYTQSDANRAVPYTPQPGSSEVGAINAYSYYDTTCSTELSHGHGYQPYSVSNQTQHVIETREVRSAYGNQEYPHSQVSVAEGSADPNIYEYQNQGYSGYYQASLVSSEQVTNTGQSQGFSALPQTAQSGSGVAAQTAYPHYNQGY</sequence>
<gene>
    <name evidence="3" type="ORF">RND81_13G157100</name>
</gene>
<dbReference type="SMART" id="SM00767">
    <property type="entry name" value="DCD"/>
    <property type="match status" value="1"/>
</dbReference>
<keyword evidence="4" id="KW-1185">Reference proteome</keyword>
<feature type="domain" description="DCD" evidence="2">
    <location>
        <begin position="99"/>
        <end position="226"/>
    </location>
</feature>
<dbReference type="AlphaFoldDB" id="A0AAW1GY91"/>
<dbReference type="EMBL" id="JBDFQZ010000013">
    <property type="protein sequence ID" value="KAK9669825.1"/>
    <property type="molecule type" value="Genomic_DNA"/>
</dbReference>
<proteinExistence type="predicted"/>
<organism evidence="3 4">
    <name type="scientific">Saponaria officinalis</name>
    <name type="common">Common soapwort</name>
    <name type="synonym">Lychnis saponaria</name>
    <dbReference type="NCBI Taxonomy" id="3572"/>
    <lineage>
        <taxon>Eukaryota</taxon>
        <taxon>Viridiplantae</taxon>
        <taxon>Streptophyta</taxon>
        <taxon>Embryophyta</taxon>
        <taxon>Tracheophyta</taxon>
        <taxon>Spermatophyta</taxon>
        <taxon>Magnoliopsida</taxon>
        <taxon>eudicotyledons</taxon>
        <taxon>Gunneridae</taxon>
        <taxon>Pentapetalae</taxon>
        <taxon>Caryophyllales</taxon>
        <taxon>Caryophyllaceae</taxon>
        <taxon>Caryophylleae</taxon>
        <taxon>Saponaria</taxon>
    </lineage>
</organism>
<evidence type="ECO:0000313" key="4">
    <source>
        <dbReference type="Proteomes" id="UP001443914"/>
    </source>
</evidence>
<evidence type="ECO:0000259" key="2">
    <source>
        <dbReference type="PROSITE" id="PS51222"/>
    </source>
</evidence>
<dbReference type="Pfam" id="PF10539">
    <property type="entry name" value="Dev_Cell_Death"/>
    <property type="match status" value="1"/>
</dbReference>
<name>A0AAW1GY91_SAPOF</name>
<evidence type="ECO:0000313" key="3">
    <source>
        <dbReference type="EMBL" id="KAK9669824.1"/>
    </source>
</evidence>
<reference evidence="3 4" key="1">
    <citation type="submission" date="2024-03" db="EMBL/GenBank/DDBJ databases">
        <title>WGS assembly of Saponaria officinalis var. Norfolk2.</title>
        <authorList>
            <person name="Jenkins J."/>
            <person name="Shu S."/>
            <person name="Grimwood J."/>
            <person name="Barry K."/>
            <person name="Goodstein D."/>
            <person name="Schmutz J."/>
            <person name="Leebens-Mack J."/>
            <person name="Osbourn A."/>
        </authorList>
    </citation>
    <scope>NUCLEOTIDE SEQUENCE [LARGE SCALE GENOMIC DNA]</scope>
    <source>
        <strain evidence="4">cv. Norfolk2</strain>
        <strain evidence="3">JIC</strain>
        <tissue evidence="3">Leaf</tissue>
    </source>
</reference>
<feature type="compositionally biased region" description="Basic residues" evidence="1">
    <location>
        <begin position="1"/>
        <end position="11"/>
    </location>
</feature>
<dbReference type="EMBL" id="JBDFQZ010000013">
    <property type="protein sequence ID" value="KAK9669824.1"/>
    <property type="molecule type" value="Genomic_DNA"/>
</dbReference>
<evidence type="ECO:0000256" key="1">
    <source>
        <dbReference type="SAM" id="MobiDB-lite"/>
    </source>
</evidence>
<dbReference type="PROSITE" id="PS51222">
    <property type="entry name" value="DCD"/>
    <property type="match status" value="1"/>
</dbReference>
<dbReference type="Proteomes" id="UP001443914">
    <property type="component" value="Unassembled WGS sequence"/>
</dbReference>
<dbReference type="PANTHER" id="PTHR46444">
    <property type="entry name" value="DCD (DEVELOPMENT AND CELL DEATH) DOMAIN PROTEIN-RELATED"/>
    <property type="match status" value="1"/>
</dbReference>
<accession>A0AAW1GY91</accession>
<protein>
    <recommendedName>
        <fullName evidence="2">DCD domain-containing protein</fullName>
    </recommendedName>
</protein>